<dbReference type="InterPro" id="IPR012368">
    <property type="entry name" value="OxRdtase_Mopterin-bd_su_IorB"/>
</dbReference>
<sequence>MSKSNLTRRKFLQDSTIIAGGLIIPFSVPAGNRKTVLADGADGTKFITQNAYLHIGTDNTVKILLAHSEMGQGVWTTMPMLIAEELDCDWNNIKVEHGPAGAPYIHTAFGIQLTGGSTSTWSEFDRYRKAGATARMMLTQAAADKMNTTPDKCKTENGYVISASNKKLSYGEVAEAAAKLPPPSDVPLRDPSKWKYIGKSKRRLDTPEKINGTAKFGMDMQFPGMLTAVVAHPPVFGAKVKSFDASKAKAIPGVQQVVEIPSGVAVLADHYWEAKLGRDALKVEWDIDPAKAIDSRDQLDSYKRIASTTGVAAAKAGDVNAELSKGSKKIEAEYFFPYLAHAAMEPMNCTVLLSENSCEIWTGTQFQMQEQTAAAKVLGMKPEQVMVNTTFLGGAFGRRANKDNDYVVEAVHVAKASGKNVKLVWSREDDMRGGYYRPAFLHKVQVMPATDGKPGAWKHTIVGQSIMQGSPFEAMIQNGIDPASTEGISDSPYMKEIPNHLVELHSPVVNVPVLWWRSVGHTHTAFVMETMIDELAFAAKADPVEYRRSLLKNHGRNLAALNLAAEKSGWGKSLPAGHFRGVAVHESFGSSVAQVAEISIVNDALKVHKVTCAIDCGLAVNPDGVAAQMESGIIFGLTALLYGEITLEKGRVKQRNFHDYKMVRMNEAPVIDVHIVKSTEKMGGAGEPGTPPIAPAIANAIFAATGKRIRTLPLRPEDLKTT</sequence>
<dbReference type="InterPro" id="IPR046867">
    <property type="entry name" value="AldOxase/xan_DH_MoCoBD2"/>
</dbReference>
<keyword evidence="3" id="KW-1185">Reference proteome</keyword>
<evidence type="ECO:0000313" key="2">
    <source>
        <dbReference type="EMBL" id="KIC94985.1"/>
    </source>
</evidence>
<dbReference type="Proteomes" id="UP000031408">
    <property type="component" value="Unassembled WGS sequence"/>
</dbReference>
<feature type="domain" description="Aldehyde oxidase/xanthine dehydrogenase a/b hammerhead" evidence="1">
    <location>
        <begin position="211"/>
        <end position="289"/>
    </location>
</feature>
<dbReference type="GO" id="GO:0016491">
    <property type="term" value="F:oxidoreductase activity"/>
    <property type="evidence" value="ECO:0007669"/>
    <property type="project" value="InterPro"/>
</dbReference>
<evidence type="ECO:0000313" key="3">
    <source>
        <dbReference type="Proteomes" id="UP000031408"/>
    </source>
</evidence>
<dbReference type="PANTHER" id="PTHR47495">
    <property type="entry name" value="ALDEHYDE DEHYDROGENASE"/>
    <property type="match status" value="1"/>
</dbReference>
<dbReference type="InterPro" id="IPR008274">
    <property type="entry name" value="AldOxase/xan_DH_MoCoBD1"/>
</dbReference>
<gene>
    <name evidence="2" type="ORF">OI18_08850</name>
</gene>
<dbReference type="OrthoDB" id="9767994at2"/>
<dbReference type="RefSeq" id="WP_039139080.1">
    <property type="nucleotide sequence ID" value="NZ_JSVC01000009.1"/>
</dbReference>
<dbReference type="SUPFAM" id="SSF56003">
    <property type="entry name" value="Molybdenum cofactor-binding domain"/>
    <property type="match status" value="2"/>
</dbReference>
<dbReference type="SMART" id="SM01008">
    <property type="entry name" value="Ald_Xan_dh_C"/>
    <property type="match status" value="1"/>
</dbReference>
<organism evidence="2 3">
    <name type="scientific">Flavihumibacter solisilvae</name>
    <dbReference type="NCBI Taxonomy" id="1349421"/>
    <lineage>
        <taxon>Bacteria</taxon>
        <taxon>Pseudomonadati</taxon>
        <taxon>Bacteroidota</taxon>
        <taxon>Chitinophagia</taxon>
        <taxon>Chitinophagales</taxon>
        <taxon>Chitinophagaceae</taxon>
        <taxon>Flavihumibacter</taxon>
    </lineage>
</organism>
<dbReference type="PIRSF" id="PIRSF036389">
    <property type="entry name" value="IOR_B"/>
    <property type="match status" value="1"/>
</dbReference>
<dbReference type="InterPro" id="IPR037165">
    <property type="entry name" value="AldOxase/xan_DH_Mopterin-bd_sf"/>
</dbReference>
<dbReference type="Pfam" id="PF20256">
    <property type="entry name" value="MoCoBD_2"/>
    <property type="match status" value="2"/>
</dbReference>
<dbReference type="STRING" id="1349421.OI18_08850"/>
<dbReference type="PROSITE" id="PS51318">
    <property type="entry name" value="TAT"/>
    <property type="match status" value="1"/>
</dbReference>
<dbReference type="PANTHER" id="PTHR47495:SF2">
    <property type="entry name" value="ALDEHYDE DEHYDROGENASE"/>
    <property type="match status" value="1"/>
</dbReference>
<dbReference type="InterPro" id="IPR000674">
    <property type="entry name" value="Ald_Oxase/Xan_DH_a/b"/>
</dbReference>
<reference evidence="2 3" key="1">
    <citation type="submission" date="2014-11" db="EMBL/GenBank/DDBJ databases">
        <title>Genome sequence of Flavihumibacter solisilvae 3-3.</title>
        <authorList>
            <person name="Zhou G."/>
            <person name="Li M."/>
            <person name="Wang G."/>
        </authorList>
    </citation>
    <scope>NUCLEOTIDE SEQUENCE [LARGE SCALE GENOMIC DNA]</scope>
    <source>
        <strain evidence="2 3">3-3</strain>
    </source>
</reference>
<dbReference type="AlphaFoldDB" id="A0A0C1ILB8"/>
<evidence type="ECO:0000259" key="1">
    <source>
        <dbReference type="SMART" id="SM01008"/>
    </source>
</evidence>
<dbReference type="Gene3D" id="3.30.365.10">
    <property type="entry name" value="Aldehyde oxidase/xanthine dehydrogenase, molybdopterin binding domain"/>
    <property type="match status" value="4"/>
</dbReference>
<dbReference type="Gene3D" id="3.90.1170.50">
    <property type="entry name" value="Aldehyde oxidase/xanthine dehydrogenase, a/b hammerhead"/>
    <property type="match status" value="1"/>
</dbReference>
<comment type="caution">
    <text evidence="2">The sequence shown here is derived from an EMBL/GenBank/DDBJ whole genome shotgun (WGS) entry which is preliminary data.</text>
</comment>
<name>A0A0C1ILB8_9BACT</name>
<protein>
    <submittedName>
        <fullName evidence="2">Twin-arginine translocation pathway signal protein</fullName>
    </submittedName>
</protein>
<accession>A0A0C1ILB8</accession>
<dbReference type="Pfam" id="PF02738">
    <property type="entry name" value="MoCoBD_1"/>
    <property type="match status" value="1"/>
</dbReference>
<dbReference type="EMBL" id="JSVC01000009">
    <property type="protein sequence ID" value="KIC94985.1"/>
    <property type="molecule type" value="Genomic_DNA"/>
</dbReference>
<proteinExistence type="predicted"/>
<dbReference type="InterPro" id="IPR052516">
    <property type="entry name" value="N-heterocyclic_Hydroxylase"/>
</dbReference>
<dbReference type="InterPro" id="IPR006311">
    <property type="entry name" value="TAT_signal"/>
</dbReference>